<dbReference type="Proteomes" id="UP000654075">
    <property type="component" value="Unassembled WGS sequence"/>
</dbReference>
<accession>A0A813GNB3</accession>
<protein>
    <submittedName>
        <fullName evidence="1">Uncharacterized protein</fullName>
    </submittedName>
</protein>
<dbReference type="OrthoDB" id="2414723at2759"/>
<dbReference type="InterPro" id="IPR011333">
    <property type="entry name" value="SKP1/BTB/POZ_sf"/>
</dbReference>
<reference evidence="1" key="1">
    <citation type="submission" date="2021-02" db="EMBL/GenBank/DDBJ databases">
        <authorList>
            <person name="Dougan E. K."/>
            <person name="Rhodes N."/>
            <person name="Thang M."/>
            <person name="Chan C."/>
        </authorList>
    </citation>
    <scope>NUCLEOTIDE SEQUENCE</scope>
</reference>
<organism evidence="1 2">
    <name type="scientific">Polarella glacialis</name>
    <name type="common">Dinoflagellate</name>
    <dbReference type="NCBI Taxonomy" id="89957"/>
    <lineage>
        <taxon>Eukaryota</taxon>
        <taxon>Sar</taxon>
        <taxon>Alveolata</taxon>
        <taxon>Dinophyceae</taxon>
        <taxon>Suessiales</taxon>
        <taxon>Suessiaceae</taxon>
        <taxon>Polarella</taxon>
    </lineage>
</organism>
<feature type="non-terminal residue" evidence="1">
    <location>
        <position position="906"/>
    </location>
</feature>
<dbReference type="EMBL" id="CAJNNV010029411">
    <property type="protein sequence ID" value="CAE8628508.1"/>
    <property type="molecule type" value="Genomic_DNA"/>
</dbReference>
<evidence type="ECO:0000313" key="2">
    <source>
        <dbReference type="Proteomes" id="UP000654075"/>
    </source>
</evidence>
<gene>
    <name evidence="1" type="ORF">PGLA1383_LOCUS45127</name>
</gene>
<name>A0A813GNB3_POLGL</name>
<proteinExistence type="predicted"/>
<dbReference type="Gene3D" id="3.30.710.10">
    <property type="entry name" value="Potassium Channel Kv1.1, Chain A"/>
    <property type="match status" value="1"/>
</dbReference>
<sequence>VIITAFAIAVAFKDRILLMLGLDHQVIFKCKVRDCMSCWSGNRFRPIKLDIDQVRDLPSADLFAANNVFIEFFLGYNEPMKTRVHNNAGSDCVLREIIQLNFDEDDDEEKLFIFVQSQQVMGAKELARAEISAEQLKRYVRKEEAQARKQSLSRIMDMLLGVLGGGSDTTDPAGTGFATVSMQLTDMASNDKESGISFLGVNGATSLKAEICGRVPDISDASHYREARKLLQDLGGASALKEELAFSGFVDGVSGQLTLNPKPFNVFAQFAAGIQTQPRSVEEQAKLGEFQHKFMICSNRHDNDIHWDSTDPKWINKASMAKRHRFLTTKNLHWQWFNPLVFGLVDAEDNGVPVRSALAEVEQMKTAALLYAKASGWTDKIGLFVNTYGHNSVNSLFVHVLDMNDLGPGFSFQAYKCLPLDAVLKVLREEVASGFTPTAVSAGDIPALRQKAQGRTFFFAGTDGATSIKEEIVGRMPVIKDASSYRAVRRMLMEELGGTEHLREELCRYGFLNTENERLTTGFKPFNVFARVASGEMKQPGMEEEQVHLGDFVEDFMVCSNRPENDDHWDSDDKEWVGKASMSKRHKFLTVKDLHWQWFNAVSFGIVPDKYNGAPLEKALAKVELMKAAALLYTANAGGWSDKVGLFFHVFGHNSVNSLHLHIVDLEVVGPTFWHFEYKNCPMDVVLKVMREEVESMLKVSDGRRAESKASAGGGTAFMSGDATQAAAQAANAAAQAAQAMITNQNAKADDSGRLHAGTENEILSLNVGGELVSVLRSTLLLAPSGSMLREVGSLGSRMLSQLDDDRRPFLDYPPVAFKIIVDHLRLIKLTPRTALLERADVPYERRQQVSELAWLLGVEDMVLGSPQPGYSNQEYPRLPKQPMGRGWFCCPQRRHISPAVASHGR</sequence>
<keyword evidence="2" id="KW-1185">Reference proteome</keyword>
<evidence type="ECO:0000313" key="1">
    <source>
        <dbReference type="EMBL" id="CAE8628508.1"/>
    </source>
</evidence>
<dbReference type="SUPFAM" id="SSF54695">
    <property type="entry name" value="POZ domain"/>
    <property type="match status" value="1"/>
</dbReference>
<comment type="caution">
    <text evidence="1">The sequence shown here is derived from an EMBL/GenBank/DDBJ whole genome shotgun (WGS) entry which is preliminary data.</text>
</comment>
<dbReference type="AlphaFoldDB" id="A0A813GNB3"/>